<comment type="caution">
    <text evidence="2">The sequence shown here is derived from an EMBL/GenBank/DDBJ whole genome shotgun (WGS) entry which is preliminary data.</text>
</comment>
<name>A0A251XC46_9GAMM</name>
<dbReference type="RefSeq" id="WP_086486599.1">
    <property type="nucleotide sequence ID" value="NZ_MSLT01000001.1"/>
</dbReference>
<evidence type="ECO:0000313" key="2">
    <source>
        <dbReference type="EMBL" id="OUD16199.1"/>
    </source>
</evidence>
<accession>A0A251XC46</accession>
<gene>
    <name evidence="2" type="ORF">TPSD3_00280</name>
</gene>
<evidence type="ECO:0000256" key="1">
    <source>
        <dbReference type="SAM" id="SignalP"/>
    </source>
</evidence>
<proteinExistence type="predicted"/>
<reference evidence="2 3" key="1">
    <citation type="submission" date="2016-12" db="EMBL/GenBank/DDBJ databases">
        <title>Thioflexothrix psekupsii D3 genome sequencing and assembly.</title>
        <authorList>
            <person name="Fomenkov A."/>
            <person name="Vincze T."/>
            <person name="Grabovich M."/>
            <person name="Anton B.P."/>
            <person name="Dubinina G."/>
            <person name="Orlova M."/>
            <person name="Belousova E."/>
            <person name="Roberts R.J."/>
        </authorList>
    </citation>
    <scope>NUCLEOTIDE SEQUENCE [LARGE SCALE GENOMIC DNA]</scope>
    <source>
        <strain evidence="2">D3</strain>
    </source>
</reference>
<dbReference type="Proteomes" id="UP000194798">
    <property type="component" value="Unassembled WGS sequence"/>
</dbReference>
<feature type="chain" id="PRO_5013078056" description="Lipocalin-like domain-containing protein" evidence="1">
    <location>
        <begin position="20"/>
        <end position="159"/>
    </location>
</feature>
<sequence>MKTTIMVLLLGLWSMTAAGFEVSQYTFTWNIAAAGRAALDIEKTPEGSYVILKATQRVTGGRLKLTPSEAEALAQVFLRVDEFHQQMRDKRSDSAKVMAEQYEVTFSISSSGFWVTITPPNSLMGLGSIALDREGIKVVTPAMLEASQRVKYFEERILF</sequence>
<evidence type="ECO:0000313" key="3">
    <source>
        <dbReference type="Proteomes" id="UP000194798"/>
    </source>
</evidence>
<protein>
    <recommendedName>
        <fullName evidence="4">Lipocalin-like domain-containing protein</fullName>
    </recommendedName>
</protein>
<feature type="signal peptide" evidence="1">
    <location>
        <begin position="1"/>
        <end position="19"/>
    </location>
</feature>
<organism evidence="2 3">
    <name type="scientific">Thioflexithrix psekupsensis</name>
    <dbReference type="NCBI Taxonomy" id="1570016"/>
    <lineage>
        <taxon>Bacteria</taxon>
        <taxon>Pseudomonadati</taxon>
        <taxon>Pseudomonadota</taxon>
        <taxon>Gammaproteobacteria</taxon>
        <taxon>Thiotrichales</taxon>
        <taxon>Thioflexithrix</taxon>
    </lineage>
</organism>
<evidence type="ECO:0008006" key="4">
    <source>
        <dbReference type="Google" id="ProtNLM"/>
    </source>
</evidence>
<keyword evidence="1" id="KW-0732">Signal</keyword>
<dbReference type="AlphaFoldDB" id="A0A251XC46"/>
<dbReference type="EMBL" id="MSLT01000001">
    <property type="protein sequence ID" value="OUD16199.1"/>
    <property type="molecule type" value="Genomic_DNA"/>
</dbReference>
<keyword evidence="3" id="KW-1185">Reference proteome</keyword>